<comment type="caution">
    <text evidence="4">The sequence shown here is derived from an EMBL/GenBank/DDBJ whole genome shotgun (WGS) entry which is preliminary data.</text>
</comment>
<sequence length="205" mass="24106">MIEAKEQLVLKCALAEFSEHGYRNASTNRIVKAADTSKGILFHYFGSKKQLMLTVLDQSLDVFDQYLENEMKELPPELLARYLALSKAKVKMFMEFPMIYKLVSDVFREVPEELGEEIVIRQRRMQERYAATFLEDADYSAFSPEFEREKVVQLIHSVLDQLTHRFMEQFKHAPDRGLSELPNIIREFEEHTDMLKKGIYKNDSR</sequence>
<dbReference type="Gene3D" id="1.10.357.10">
    <property type="entry name" value="Tetracycline Repressor, domain 2"/>
    <property type="match status" value="1"/>
</dbReference>
<name>A0A927CAF1_9BACL</name>
<dbReference type="InterPro" id="IPR001647">
    <property type="entry name" value="HTH_TetR"/>
</dbReference>
<evidence type="ECO:0000313" key="5">
    <source>
        <dbReference type="Proteomes" id="UP000639396"/>
    </source>
</evidence>
<dbReference type="Proteomes" id="UP000639396">
    <property type="component" value="Unassembled WGS sequence"/>
</dbReference>
<evidence type="ECO:0000256" key="1">
    <source>
        <dbReference type="ARBA" id="ARBA00023125"/>
    </source>
</evidence>
<evidence type="ECO:0000256" key="2">
    <source>
        <dbReference type="PROSITE-ProRule" id="PRU00335"/>
    </source>
</evidence>
<dbReference type="SUPFAM" id="SSF48498">
    <property type="entry name" value="Tetracyclin repressor-like, C-terminal domain"/>
    <property type="match status" value="1"/>
</dbReference>
<dbReference type="Gene3D" id="1.10.10.60">
    <property type="entry name" value="Homeodomain-like"/>
    <property type="match status" value="1"/>
</dbReference>
<feature type="domain" description="HTH tetR-type" evidence="3">
    <location>
        <begin position="3"/>
        <end position="63"/>
    </location>
</feature>
<dbReference type="InterPro" id="IPR009057">
    <property type="entry name" value="Homeodomain-like_sf"/>
</dbReference>
<dbReference type="SUPFAM" id="SSF46689">
    <property type="entry name" value="Homeodomain-like"/>
    <property type="match status" value="1"/>
</dbReference>
<keyword evidence="5" id="KW-1185">Reference proteome</keyword>
<reference evidence="4" key="1">
    <citation type="submission" date="2020-09" db="EMBL/GenBank/DDBJ databases">
        <title>A novel bacterium of genus Paenibacillus, isolated from South China Sea.</title>
        <authorList>
            <person name="Huang H."/>
            <person name="Mo K."/>
            <person name="Hu Y."/>
        </authorList>
    </citation>
    <scope>NUCLEOTIDE SEQUENCE</scope>
    <source>
        <strain evidence="4">IB182363</strain>
    </source>
</reference>
<gene>
    <name evidence="4" type="ORF">IDH45_09850</name>
</gene>
<evidence type="ECO:0000313" key="4">
    <source>
        <dbReference type="EMBL" id="MBD2862285.1"/>
    </source>
</evidence>
<dbReference type="PRINTS" id="PR00455">
    <property type="entry name" value="HTHTETR"/>
</dbReference>
<dbReference type="GO" id="GO:0003677">
    <property type="term" value="F:DNA binding"/>
    <property type="evidence" value="ECO:0007669"/>
    <property type="project" value="UniProtKB-UniRule"/>
</dbReference>
<dbReference type="InterPro" id="IPR050624">
    <property type="entry name" value="HTH-type_Tx_Regulator"/>
</dbReference>
<evidence type="ECO:0000259" key="3">
    <source>
        <dbReference type="PROSITE" id="PS50977"/>
    </source>
</evidence>
<dbReference type="InterPro" id="IPR036271">
    <property type="entry name" value="Tet_transcr_reg_TetR-rel_C_sf"/>
</dbReference>
<feature type="DNA-binding region" description="H-T-H motif" evidence="2">
    <location>
        <begin position="26"/>
        <end position="45"/>
    </location>
</feature>
<organism evidence="4 5">
    <name type="scientific">Paenibacillus oceani</name>
    <dbReference type="NCBI Taxonomy" id="2772510"/>
    <lineage>
        <taxon>Bacteria</taxon>
        <taxon>Bacillati</taxon>
        <taxon>Bacillota</taxon>
        <taxon>Bacilli</taxon>
        <taxon>Bacillales</taxon>
        <taxon>Paenibacillaceae</taxon>
        <taxon>Paenibacillus</taxon>
    </lineage>
</organism>
<dbReference type="Pfam" id="PF00440">
    <property type="entry name" value="TetR_N"/>
    <property type="match status" value="1"/>
</dbReference>
<dbReference type="EMBL" id="JACXJA010000010">
    <property type="protein sequence ID" value="MBD2862285.1"/>
    <property type="molecule type" value="Genomic_DNA"/>
</dbReference>
<protein>
    <submittedName>
        <fullName evidence="4">TetR/AcrR family transcriptional regulator</fullName>
    </submittedName>
</protein>
<dbReference type="PANTHER" id="PTHR43479:SF11">
    <property type="entry name" value="ACREF_ENVCD OPERON REPRESSOR-RELATED"/>
    <property type="match status" value="1"/>
</dbReference>
<keyword evidence="1 2" id="KW-0238">DNA-binding</keyword>
<dbReference type="PROSITE" id="PS50977">
    <property type="entry name" value="HTH_TETR_2"/>
    <property type="match status" value="1"/>
</dbReference>
<accession>A0A927CAF1</accession>
<proteinExistence type="predicted"/>
<dbReference type="AlphaFoldDB" id="A0A927CAF1"/>
<dbReference type="PANTHER" id="PTHR43479">
    <property type="entry name" value="ACREF/ENVCD OPERON REPRESSOR-RELATED"/>
    <property type="match status" value="1"/>
</dbReference>